<dbReference type="RefSeq" id="XP_012338708.1">
    <property type="nucleotide sequence ID" value="XM_012483285.1"/>
</dbReference>
<dbReference type="Proteomes" id="UP000054561">
    <property type="component" value="Unassembled WGS sequence"/>
</dbReference>
<dbReference type="OrthoDB" id="383264at2759"/>
<organism evidence="2 3">
    <name type="scientific">Plasmodium fragile</name>
    <dbReference type="NCBI Taxonomy" id="5857"/>
    <lineage>
        <taxon>Eukaryota</taxon>
        <taxon>Sar</taxon>
        <taxon>Alveolata</taxon>
        <taxon>Apicomplexa</taxon>
        <taxon>Aconoidasida</taxon>
        <taxon>Haemosporida</taxon>
        <taxon>Plasmodiidae</taxon>
        <taxon>Plasmodium</taxon>
        <taxon>Plasmodium (Plasmodium)</taxon>
    </lineage>
</organism>
<accession>A0A0D9QCB8</accession>
<evidence type="ECO:0000313" key="3">
    <source>
        <dbReference type="Proteomes" id="UP000054561"/>
    </source>
</evidence>
<dbReference type="VEuPathDB" id="PlasmoDB:AK88_05683"/>
<evidence type="ECO:0000313" key="2">
    <source>
        <dbReference type="EMBL" id="KJP84685.1"/>
    </source>
</evidence>
<evidence type="ECO:0000259" key="1">
    <source>
        <dbReference type="Pfam" id="PF12879"/>
    </source>
</evidence>
<dbReference type="InterPro" id="IPR024288">
    <property type="entry name" value="SICA_C"/>
</dbReference>
<dbReference type="GeneID" id="24270997"/>
<protein>
    <recommendedName>
        <fullName evidence="1">Schizont-infected cell agglutination C-terminal domain-containing protein</fullName>
    </recommendedName>
</protein>
<sequence>MIRHRQPASTSGRGRPPRVHKRTIIELHLQVLNECEVTEWDNVKDDYLHIVVEEFAQEFAGDFEQDEDTNNNSLGVPNSHAALATHDSTTRAPPTDFEGIDPCPPHDPDPWRCMETIQLDQDPSPPHEDNPDPWSCMESIQLDAAQNAHSNHREANSAHDWHTDWIPWMESNKSILRQCKDQAWFHTLKAEWKQYLRAHMATNEDNGHRELGEHANIPSTEKHKLWLWKHWVAQQHRQMRMYKEEWFQHWLTNVQEAAVSHKGEVPAVETHVEVETVMGTEDTLRVRDLPESQPLHPQLYMKKSLGAKIWILILALVIEQCELERTMHDRELYVDALLHNM</sequence>
<dbReference type="AlphaFoldDB" id="A0A0D9QCB8"/>
<proteinExistence type="predicted"/>
<dbReference type="EMBL" id="KQ030463">
    <property type="protein sequence ID" value="KJP84685.1"/>
    <property type="molecule type" value="Genomic_DNA"/>
</dbReference>
<reference evidence="2 3" key="1">
    <citation type="submission" date="2014-03" db="EMBL/GenBank/DDBJ databases">
        <title>The Genome Sequence of Plasmodium fragile nilgiri.</title>
        <authorList>
            <consortium name="The Broad Institute Genomics Platform"/>
            <consortium name="The Broad Institute Genome Sequencing Center for Infectious Disease"/>
            <person name="Neafsey D."/>
            <person name="Duraisingh M."/>
            <person name="Young S.K."/>
            <person name="Zeng Q."/>
            <person name="Gargeya S."/>
            <person name="Abouelleil A."/>
            <person name="Alvarado L."/>
            <person name="Chapman S.B."/>
            <person name="Gainer-Dewar J."/>
            <person name="Goldberg J."/>
            <person name="Griggs A."/>
            <person name="Gujja S."/>
            <person name="Hansen M."/>
            <person name="Howarth C."/>
            <person name="Imamovic A."/>
            <person name="Larimer J."/>
            <person name="Pearson M."/>
            <person name="Poon T.W."/>
            <person name="Priest M."/>
            <person name="Roberts A."/>
            <person name="Saif S."/>
            <person name="Shea T."/>
            <person name="Sykes S."/>
            <person name="Wortman J."/>
            <person name="Nusbaum C."/>
            <person name="Birren B."/>
        </authorList>
    </citation>
    <scope>NUCLEOTIDE SEQUENCE [LARGE SCALE GENOMIC DNA]</scope>
    <source>
        <strain evidence="3">nilgiri</strain>
    </source>
</reference>
<gene>
    <name evidence="2" type="ORF">AK88_05683</name>
</gene>
<name>A0A0D9QCB8_PLAFR</name>
<dbReference type="Pfam" id="PF12879">
    <property type="entry name" value="SICA_C"/>
    <property type="match status" value="1"/>
</dbReference>
<feature type="domain" description="Schizont-infected cell agglutination C-terminal" evidence="1">
    <location>
        <begin position="10"/>
        <end position="67"/>
    </location>
</feature>
<keyword evidence="3" id="KW-1185">Reference proteome</keyword>